<reference evidence="3 4" key="1">
    <citation type="submission" date="2023-09" db="EMBL/GenBank/DDBJ databases">
        <title>Whole genome shotgun sequencing (WGS) of Bosea sp. ZW T0_25, isolated from stored onions (Allium cepa).</title>
        <authorList>
            <person name="Stoll D.A."/>
            <person name="Huch M."/>
        </authorList>
    </citation>
    <scope>NUCLEOTIDE SEQUENCE [LARGE SCALE GENOMIC DNA]</scope>
    <source>
        <strain evidence="3 4">ZW T0_25</strain>
    </source>
</reference>
<name>A0ABU3S287_9HYPH</name>
<dbReference type="InterPro" id="IPR038375">
    <property type="entry name" value="NDUFAF7_sf"/>
</dbReference>
<keyword evidence="2 3" id="KW-0808">Transferase</keyword>
<keyword evidence="1 3" id="KW-0489">Methyltransferase</keyword>
<dbReference type="InterPro" id="IPR029063">
    <property type="entry name" value="SAM-dependent_MTases_sf"/>
</dbReference>
<accession>A0ABU3S287</accession>
<dbReference type="PANTHER" id="PTHR12049">
    <property type="entry name" value="PROTEIN ARGININE METHYLTRANSFERASE NDUFAF7, MITOCHONDRIAL"/>
    <property type="match status" value="1"/>
</dbReference>
<dbReference type="EC" id="2.1.1.-" evidence="3"/>
<organism evidence="3 4">
    <name type="scientific">Bosea rubneri</name>
    <dbReference type="NCBI Taxonomy" id="3075434"/>
    <lineage>
        <taxon>Bacteria</taxon>
        <taxon>Pseudomonadati</taxon>
        <taxon>Pseudomonadota</taxon>
        <taxon>Alphaproteobacteria</taxon>
        <taxon>Hyphomicrobiales</taxon>
        <taxon>Boseaceae</taxon>
        <taxon>Bosea</taxon>
    </lineage>
</organism>
<evidence type="ECO:0000313" key="3">
    <source>
        <dbReference type="EMBL" id="MDU0338841.1"/>
    </source>
</evidence>
<dbReference type="SUPFAM" id="SSF53335">
    <property type="entry name" value="S-adenosyl-L-methionine-dependent methyltransferases"/>
    <property type="match status" value="1"/>
</dbReference>
<dbReference type="EMBL" id="JAWDID010000003">
    <property type="protein sequence ID" value="MDU0338841.1"/>
    <property type="molecule type" value="Genomic_DNA"/>
</dbReference>
<comment type="caution">
    <text evidence="3">The sequence shown here is derived from an EMBL/GenBank/DDBJ whole genome shotgun (WGS) entry which is preliminary data.</text>
</comment>
<dbReference type="Proteomes" id="UP001254257">
    <property type="component" value="Unassembled WGS sequence"/>
</dbReference>
<dbReference type="Pfam" id="PF02636">
    <property type="entry name" value="Methyltransf_28"/>
    <property type="match status" value="1"/>
</dbReference>
<evidence type="ECO:0000256" key="2">
    <source>
        <dbReference type="ARBA" id="ARBA00022679"/>
    </source>
</evidence>
<evidence type="ECO:0000256" key="1">
    <source>
        <dbReference type="ARBA" id="ARBA00022603"/>
    </source>
</evidence>
<dbReference type="RefSeq" id="WP_316016777.1">
    <property type="nucleotide sequence ID" value="NZ_JAWDID010000003.1"/>
</dbReference>
<keyword evidence="4" id="KW-1185">Reference proteome</keyword>
<proteinExistence type="predicted"/>
<evidence type="ECO:0000313" key="4">
    <source>
        <dbReference type="Proteomes" id="UP001254257"/>
    </source>
</evidence>
<gene>
    <name evidence="3" type="ORF">RKE40_03075</name>
</gene>
<protein>
    <submittedName>
        <fullName evidence="3">SAM-dependent methyltransferase</fullName>
        <ecNumber evidence="3">2.1.1.-</ecNumber>
    </submittedName>
</protein>
<dbReference type="InterPro" id="IPR003788">
    <property type="entry name" value="NDUFAF7"/>
</dbReference>
<dbReference type="Gene3D" id="3.40.50.12710">
    <property type="match status" value="1"/>
</dbReference>
<dbReference type="GO" id="GO:0032259">
    <property type="term" value="P:methylation"/>
    <property type="evidence" value="ECO:0007669"/>
    <property type="project" value="UniProtKB-KW"/>
</dbReference>
<dbReference type="PANTHER" id="PTHR12049:SF7">
    <property type="entry name" value="PROTEIN ARGININE METHYLTRANSFERASE NDUFAF7, MITOCHONDRIAL"/>
    <property type="match status" value="1"/>
</dbReference>
<dbReference type="GO" id="GO:0008168">
    <property type="term" value="F:methyltransferase activity"/>
    <property type="evidence" value="ECO:0007669"/>
    <property type="project" value="UniProtKB-KW"/>
</dbReference>
<sequence length="368" mass="39394">MTPLAQELARLIRDEGPLSLSRYMALCLGHPSHGYYMKQDPFGAEGDFTTAPEISQIFGELVGLWVATVWRMMGEPAAFRLVELGPGRGTLMQDMLRAGRVVPGFREALTVHLVETSPVLRERQKATPAASGVAPHWHERLDQALEGPAIVVANEFLDALPLDQFVLTPEGWRERLVGLDGEGRFVFGLSAEPERQIARAAPQGAVLEQPLAALETVATVARHVAADGGAGLFIDYGAAQTGFGDTLQAVRRHGFVDPLAEPGDADLTVHVDFARMAQAGLAAGATAHGPATQRDFLLALGLEQRVAALSRRATPEQAHTLATGANRLVEAGTATDMGQLFKVLALADPRLPLLPGFDLHRLPEQAAP</sequence>